<dbReference type="Proteomes" id="UP000219281">
    <property type="component" value="Unassembled WGS sequence"/>
</dbReference>
<proteinExistence type="predicted"/>
<evidence type="ECO:0000313" key="2">
    <source>
        <dbReference type="Proteomes" id="UP000219281"/>
    </source>
</evidence>
<gene>
    <name evidence="1" type="ORF">SAMN06297358_0385</name>
</gene>
<name>A0A285ZQF6_9SPHI</name>
<accession>A0A285ZQF6</accession>
<keyword evidence="2" id="KW-1185">Reference proteome</keyword>
<dbReference type="EMBL" id="OCMT01000001">
    <property type="protein sequence ID" value="SOD11889.1"/>
    <property type="molecule type" value="Genomic_DNA"/>
</dbReference>
<dbReference type="AlphaFoldDB" id="A0A285ZQF6"/>
<protein>
    <submittedName>
        <fullName evidence="1">Uncharacterized protein</fullName>
    </submittedName>
</protein>
<sequence>MGLQKLSETKRQIGEVKVDNEVEVTSLILIR</sequence>
<evidence type="ECO:0000313" key="1">
    <source>
        <dbReference type="EMBL" id="SOD11889.1"/>
    </source>
</evidence>
<organism evidence="1 2">
    <name type="scientific">Pedobacter xixiisoli</name>
    <dbReference type="NCBI Taxonomy" id="1476464"/>
    <lineage>
        <taxon>Bacteria</taxon>
        <taxon>Pseudomonadati</taxon>
        <taxon>Bacteroidota</taxon>
        <taxon>Sphingobacteriia</taxon>
        <taxon>Sphingobacteriales</taxon>
        <taxon>Sphingobacteriaceae</taxon>
        <taxon>Pedobacter</taxon>
    </lineage>
</organism>
<reference evidence="2" key="1">
    <citation type="submission" date="2017-09" db="EMBL/GenBank/DDBJ databases">
        <authorList>
            <person name="Varghese N."/>
            <person name="Submissions S."/>
        </authorList>
    </citation>
    <scope>NUCLEOTIDE SEQUENCE [LARGE SCALE GENOMIC DNA]</scope>
    <source>
        <strain evidence="2">CGMCC 1.12803</strain>
    </source>
</reference>